<dbReference type="InterPro" id="IPR000719">
    <property type="entry name" value="Prot_kinase_dom"/>
</dbReference>
<evidence type="ECO:0000256" key="10">
    <source>
        <dbReference type="RuleBase" id="RU000304"/>
    </source>
</evidence>
<dbReference type="SUPFAM" id="SSF56112">
    <property type="entry name" value="Protein kinase-like (PK-like)"/>
    <property type="match status" value="1"/>
</dbReference>
<comment type="similarity">
    <text evidence="10">Belongs to the protein kinase superfamily.</text>
</comment>
<evidence type="ECO:0000256" key="5">
    <source>
        <dbReference type="ARBA" id="ARBA00022777"/>
    </source>
</evidence>
<keyword evidence="3 12" id="KW-0808">Transferase</keyword>
<keyword evidence="6 9" id="KW-0067">ATP-binding</keyword>
<protein>
    <recommendedName>
        <fullName evidence="1">non-specific serine/threonine protein kinase</fullName>
        <ecNumber evidence="1">2.7.11.1</ecNumber>
    </recommendedName>
</protein>
<dbReference type="CDD" id="cd13986">
    <property type="entry name" value="STKc_16"/>
    <property type="match status" value="1"/>
</dbReference>
<dbReference type="Pfam" id="PF00069">
    <property type="entry name" value="Pkinase"/>
    <property type="match status" value="2"/>
</dbReference>
<evidence type="ECO:0000256" key="9">
    <source>
        <dbReference type="PROSITE-ProRule" id="PRU10141"/>
    </source>
</evidence>
<evidence type="ECO:0000313" key="12">
    <source>
        <dbReference type="EMBL" id="KAL0638020.1"/>
    </source>
</evidence>
<accession>A0ABR3GQC8</accession>
<keyword evidence="2 10" id="KW-0723">Serine/threonine-protein kinase</keyword>
<name>A0ABR3GQC8_9PEZI</name>
<dbReference type="GO" id="GO:0004674">
    <property type="term" value="F:protein serine/threonine kinase activity"/>
    <property type="evidence" value="ECO:0007669"/>
    <property type="project" value="UniProtKB-EC"/>
</dbReference>
<organism evidence="12 13">
    <name type="scientific">Discina gigas</name>
    <dbReference type="NCBI Taxonomy" id="1032678"/>
    <lineage>
        <taxon>Eukaryota</taxon>
        <taxon>Fungi</taxon>
        <taxon>Dikarya</taxon>
        <taxon>Ascomycota</taxon>
        <taxon>Pezizomycotina</taxon>
        <taxon>Pezizomycetes</taxon>
        <taxon>Pezizales</taxon>
        <taxon>Discinaceae</taxon>
        <taxon>Discina</taxon>
    </lineage>
</organism>
<sequence>MAQYLLDFVYSLTTCISCFPSSPNLTINQRSFKILRLLGEGGFSYVYLVQDNTGQLYALKKIRCPFGQESVQRAMKEVEAYKLFSHPNIIKSVDYTITTDSGRGGSTTIGRDSEDDGIQKTVYILLPYFRRGNLQDAINANLINHTVFPEGRLMRLFLGVCQGLRALHEHRLKDPGTRTAGGEGGTTDETTEPLMTSEIMSVREGGNEGELRAYAHRDIKPGNVMIDDDGLTPILMDFGSLTPSPTPITSRTLALSVQDSAAENSTMPYRAPELFDVKTGSVIDDKVDIWSMGCTLYCALYGHSPFELETEESGGSLALAVCSGTFAFPEEGRLGGRKPGQKAVSEGVKNIVKMCLKVEPSERPSIKELIKEVGRVIESLGEDGDE</sequence>
<dbReference type="PANTHER" id="PTHR45998">
    <property type="entry name" value="SERINE/THREONINE-PROTEIN KINASE 16"/>
    <property type="match status" value="1"/>
</dbReference>
<keyword evidence="4 9" id="KW-0547">Nucleotide-binding</keyword>
<dbReference type="InterPro" id="IPR008271">
    <property type="entry name" value="Ser/Thr_kinase_AS"/>
</dbReference>
<dbReference type="SMART" id="SM00220">
    <property type="entry name" value="S_TKc"/>
    <property type="match status" value="1"/>
</dbReference>
<evidence type="ECO:0000256" key="1">
    <source>
        <dbReference type="ARBA" id="ARBA00012513"/>
    </source>
</evidence>
<keyword evidence="5 12" id="KW-0418">Kinase</keyword>
<dbReference type="EMBL" id="JBBBZM010000027">
    <property type="protein sequence ID" value="KAL0638020.1"/>
    <property type="molecule type" value="Genomic_DNA"/>
</dbReference>
<dbReference type="InterPro" id="IPR011009">
    <property type="entry name" value="Kinase-like_dom_sf"/>
</dbReference>
<dbReference type="EC" id="2.7.11.1" evidence="1"/>
<reference evidence="12 13" key="1">
    <citation type="submission" date="2024-02" db="EMBL/GenBank/DDBJ databases">
        <title>Discinaceae phylogenomics.</title>
        <authorList>
            <person name="Dirks A.C."/>
            <person name="James T.Y."/>
        </authorList>
    </citation>
    <scope>NUCLEOTIDE SEQUENCE [LARGE SCALE GENOMIC DNA]</scope>
    <source>
        <strain evidence="12 13">ACD0624</strain>
    </source>
</reference>
<dbReference type="Gene3D" id="1.10.510.10">
    <property type="entry name" value="Transferase(Phosphotransferase) domain 1"/>
    <property type="match status" value="2"/>
</dbReference>
<comment type="catalytic activity">
    <reaction evidence="7">
        <text>L-threonyl-[protein] + ATP = O-phospho-L-threonyl-[protein] + ADP + H(+)</text>
        <dbReference type="Rhea" id="RHEA:46608"/>
        <dbReference type="Rhea" id="RHEA-COMP:11060"/>
        <dbReference type="Rhea" id="RHEA-COMP:11605"/>
        <dbReference type="ChEBI" id="CHEBI:15378"/>
        <dbReference type="ChEBI" id="CHEBI:30013"/>
        <dbReference type="ChEBI" id="CHEBI:30616"/>
        <dbReference type="ChEBI" id="CHEBI:61977"/>
        <dbReference type="ChEBI" id="CHEBI:456216"/>
        <dbReference type="EC" id="2.7.11.1"/>
    </reaction>
</comment>
<evidence type="ECO:0000256" key="2">
    <source>
        <dbReference type="ARBA" id="ARBA00022527"/>
    </source>
</evidence>
<comment type="caution">
    <text evidence="12">The sequence shown here is derived from an EMBL/GenBank/DDBJ whole genome shotgun (WGS) entry which is preliminary data.</text>
</comment>
<feature type="domain" description="Protein kinase" evidence="11">
    <location>
        <begin position="32"/>
        <end position="377"/>
    </location>
</feature>
<evidence type="ECO:0000256" key="6">
    <source>
        <dbReference type="ARBA" id="ARBA00022840"/>
    </source>
</evidence>
<dbReference type="PROSITE" id="PS00108">
    <property type="entry name" value="PROTEIN_KINASE_ST"/>
    <property type="match status" value="1"/>
</dbReference>
<evidence type="ECO:0000256" key="3">
    <source>
        <dbReference type="ARBA" id="ARBA00022679"/>
    </source>
</evidence>
<dbReference type="InterPro" id="IPR017441">
    <property type="entry name" value="Protein_kinase_ATP_BS"/>
</dbReference>
<proteinExistence type="inferred from homology"/>
<dbReference type="Proteomes" id="UP001447188">
    <property type="component" value="Unassembled WGS sequence"/>
</dbReference>
<evidence type="ECO:0000256" key="7">
    <source>
        <dbReference type="ARBA" id="ARBA00047899"/>
    </source>
</evidence>
<evidence type="ECO:0000256" key="4">
    <source>
        <dbReference type="ARBA" id="ARBA00022741"/>
    </source>
</evidence>
<dbReference type="PROSITE" id="PS50011">
    <property type="entry name" value="PROTEIN_KINASE_DOM"/>
    <property type="match status" value="1"/>
</dbReference>
<dbReference type="PANTHER" id="PTHR45998:SF2">
    <property type="entry name" value="SERINE_THREONINE-PROTEIN KINASE 16"/>
    <property type="match status" value="1"/>
</dbReference>
<gene>
    <name evidence="12" type="primary">ENV7</name>
    <name evidence="12" type="ORF">Q9L58_002956</name>
</gene>
<keyword evidence="13" id="KW-1185">Reference proteome</keyword>
<comment type="catalytic activity">
    <reaction evidence="8">
        <text>L-seryl-[protein] + ATP = O-phospho-L-seryl-[protein] + ADP + H(+)</text>
        <dbReference type="Rhea" id="RHEA:17989"/>
        <dbReference type="Rhea" id="RHEA-COMP:9863"/>
        <dbReference type="Rhea" id="RHEA-COMP:11604"/>
        <dbReference type="ChEBI" id="CHEBI:15378"/>
        <dbReference type="ChEBI" id="CHEBI:29999"/>
        <dbReference type="ChEBI" id="CHEBI:30616"/>
        <dbReference type="ChEBI" id="CHEBI:83421"/>
        <dbReference type="ChEBI" id="CHEBI:456216"/>
        <dbReference type="EC" id="2.7.11.1"/>
    </reaction>
</comment>
<evidence type="ECO:0000313" key="13">
    <source>
        <dbReference type="Proteomes" id="UP001447188"/>
    </source>
</evidence>
<dbReference type="InterPro" id="IPR052239">
    <property type="entry name" value="Ser/Thr-specific_kinases"/>
</dbReference>
<dbReference type="PROSITE" id="PS00107">
    <property type="entry name" value="PROTEIN_KINASE_ATP"/>
    <property type="match status" value="1"/>
</dbReference>
<feature type="binding site" evidence="9">
    <location>
        <position position="60"/>
    </location>
    <ligand>
        <name>ATP</name>
        <dbReference type="ChEBI" id="CHEBI:30616"/>
    </ligand>
</feature>
<evidence type="ECO:0000259" key="11">
    <source>
        <dbReference type="PROSITE" id="PS50011"/>
    </source>
</evidence>
<evidence type="ECO:0000256" key="8">
    <source>
        <dbReference type="ARBA" id="ARBA00048679"/>
    </source>
</evidence>